<feature type="compositionally biased region" description="Basic and acidic residues" evidence="1">
    <location>
        <begin position="23"/>
        <end position="39"/>
    </location>
</feature>
<reference evidence="2" key="1">
    <citation type="submission" date="2018-02" db="EMBL/GenBank/DDBJ databases">
        <title>Rhizophora mucronata_Transcriptome.</title>
        <authorList>
            <person name="Meera S.P."/>
            <person name="Sreeshan A."/>
            <person name="Augustine A."/>
        </authorList>
    </citation>
    <scope>NUCLEOTIDE SEQUENCE</scope>
    <source>
        <tissue evidence="2">Leaf</tissue>
    </source>
</reference>
<evidence type="ECO:0000256" key="1">
    <source>
        <dbReference type="SAM" id="MobiDB-lite"/>
    </source>
</evidence>
<accession>A0A2P2J3A9</accession>
<proteinExistence type="predicted"/>
<organism evidence="2">
    <name type="scientific">Rhizophora mucronata</name>
    <name type="common">Asiatic mangrove</name>
    <dbReference type="NCBI Taxonomy" id="61149"/>
    <lineage>
        <taxon>Eukaryota</taxon>
        <taxon>Viridiplantae</taxon>
        <taxon>Streptophyta</taxon>
        <taxon>Embryophyta</taxon>
        <taxon>Tracheophyta</taxon>
        <taxon>Spermatophyta</taxon>
        <taxon>Magnoliopsida</taxon>
        <taxon>eudicotyledons</taxon>
        <taxon>Gunneridae</taxon>
        <taxon>Pentapetalae</taxon>
        <taxon>rosids</taxon>
        <taxon>fabids</taxon>
        <taxon>Malpighiales</taxon>
        <taxon>Rhizophoraceae</taxon>
        <taxon>Rhizophora</taxon>
    </lineage>
</organism>
<dbReference type="EMBL" id="GGEC01007374">
    <property type="protein sequence ID" value="MBW87857.1"/>
    <property type="molecule type" value="Transcribed_RNA"/>
</dbReference>
<feature type="region of interest" description="Disordered" evidence="1">
    <location>
        <begin position="1"/>
        <end position="39"/>
    </location>
</feature>
<evidence type="ECO:0000313" key="2">
    <source>
        <dbReference type="EMBL" id="MBW87857.1"/>
    </source>
</evidence>
<protein>
    <submittedName>
        <fullName evidence="2">Uncharacterized protein</fullName>
    </submittedName>
</protein>
<dbReference type="AlphaFoldDB" id="A0A2P2J3A9"/>
<name>A0A2P2J3A9_RHIMU</name>
<sequence length="39" mass="4196">MNSTISSDVSVDPYHLGTGDFGDETKDEAKKATKNGQDH</sequence>